<organism evidence="2 3">
    <name type="scientific">Trichonephila clavata</name>
    <name type="common">Joro spider</name>
    <name type="synonym">Nephila clavata</name>
    <dbReference type="NCBI Taxonomy" id="2740835"/>
    <lineage>
        <taxon>Eukaryota</taxon>
        <taxon>Metazoa</taxon>
        <taxon>Ecdysozoa</taxon>
        <taxon>Arthropoda</taxon>
        <taxon>Chelicerata</taxon>
        <taxon>Arachnida</taxon>
        <taxon>Araneae</taxon>
        <taxon>Araneomorphae</taxon>
        <taxon>Entelegynae</taxon>
        <taxon>Araneoidea</taxon>
        <taxon>Nephilidae</taxon>
        <taxon>Trichonephila</taxon>
    </lineage>
</organism>
<dbReference type="Proteomes" id="UP000887116">
    <property type="component" value="Unassembled WGS sequence"/>
</dbReference>
<proteinExistence type="predicted"/>
<comment type="caution">
    <text evidence="2">The sequence shown here is derived from an EMBL/GenBank/DDBJ whole genome shotgun (WGS) entry which is preliminary data.</text>
</comment>
<accession>A0A8X6F3P3</accession>
<dbReference type="EMBL" id="BMAO01000955">
    <property type="protein sequence ID" value="GFQ70270.1"/>
    <property type="molecule type" value="Genomic_DNA"/>
</dbReference>
<protein>
    <submittedName>
        <fullName evidence="2">Uncharacterized protein</fullName>
    </submittedName>
</protein>
<evidence type="ECO:0000313" key="2">
    <source>
        <dbReference type="EMBL" id="GFQ70270.1"/>
    </source>
</evidence>
<dbReference type="AlphaFoldDB" id="A0A8X6F3P3"/>
<sequence length="70" mass="7662">MLVVVEAAMSNSPLVYEGEIGGTEGVLTSGYFLTGQKFTKIPLSSEPSERRENPQCGQRNIYYNCSPSTK</sequence>
<gene>
    <name evidence="2" type="ORF">TNCT_388311</name>
</gene>
<feature type="region of interest" description="Disordered" evidence="1">
    <location>
        <begin position="43"/>
        <end position="70"/>
    </location>
</feature>
<keyword evidence="3" id="KW-1185">Reference proteome</keyword>
<feature type="compositionally biased region" description="Polar residues" evidence="1">
    <location>
        <begin position="55"/>
        <end position="70"/>
    </location>
</feature>
<evidence type="ECO:0000256" key="1">
    <source>
        <dbReference type="SAM" id="MobiDB-lite"/>
    </source>
</evidence>
<name>A0A8X6F3P3_TRICU</name>
<reference evidence="2" key="1">
    <citation type="submission" date="2020-07" db="EMBL/GenBank/DDBJ databases">
        <title>Multicomponent nature underlies the extraordinary mechanical properties of spider dragline silk.</title>
        <authorList>
            <person name="Kono N."/>
            <person name="Nakamura H."/>
            <person name="Mori M."/>
            <person name="Yoshida Y."/>
            <person name="Ohtoshi R."/>
            <person name="Malay A.D."/>
            <person name="Moran D.A.P."/>
            <person name="Tomita M."/>
            <person name="Numata K."/>
            <person name="Arakawa K."/>
        </authorList>
    </citation>
    <scope>NUCLEOTIDE SEQUENCE</scope>
</reference>
<evidence type="ECO:0000313" key="3">
    <source>
        <dbReference type="Proteomes" id="UP000887116"/>
    </source>
</evidence>